<sequence length="205" mass="22779">MSALDYYNEILVDHNNVRDLHKRFIAAYKNKEEDLMNNIANTIVHEAALHSDGEELSIYKVLDAHGLHEAAEKDREEHQQVKQAMSHVDSNSVSSLGIDEFANAVEKACQLFIQHAEASLNLSDEENNQYKQLSAKLSTEEKASLAKDFLKAREMAPSRPHPSAPQHGGVGQKIMGTLAKPADAAITASRHLVDLKYQHASATYH</sequence>
<comment type="caution">
    <text evidence="1">The sequence shown here is derived from an EMBL/GenBank/DDBJ whole genome shotgun (WGS) entry which is preliminary data.</text>
</comment>
<proteinExistence type="predicted"/>
<accession>A0A8H2WZU3</accession>
<organism evidence="1 2">
    <name type="scientific">Rhizoctonia solani</name>
    <dbReference type="NCBI Taxonomy" id="456999"/>
    <lineage>
        <taxon>Eukaryota</taxon>
        <taxon>Fungi</taxon>
        <taxon>Dikarya</taxon>
        <taxon>Basidiomycota</taxon>
        <taxon>Agaricomycotina</taxon>
        <taxon>Agaricomycetes</taxon>
        <taxon>Cantharellales</taxon>
        <taxon>Ceratobasidiaceae</taxon>
        <taxon>Rhizoctonia</taxon>
    </lineage>
</organism>
<protein>
    <recommendedName>
        <fullName evidence="3">Hemerythrin-like domain-containing protein</fullName>
    </recommendedName>
</protein>
<evidence type="ECO:0000313" key="2">
    <source>
        <dbReference type="Proteomes" id="UP000663840"/>
    </source>
</evidence>
<dbReference type="Proteomes" id="UP000663840">
    <property type="component" value="Unassembled WGS sequence"/>
</dbReference>
<reference evidence="1" key="1">
    <citation type="submission" date="2021-01" db="EMBL/GenBank/DDBJ databases">
        <authorList>
            <person name="Kaushik A."/>
        </authorList>
    </citation>
    <scope>NUCLEOTIDE SEQUENCE</scope>
    <source>
        <strain evidence="1">AG1-1A</strain>
    </source>
</reference>
<dbReference type="EMBL" id="CAJMWR010000944">
    <property type="protein sequence ID" value="CAE6409136.1"/>
    <property type="molecule type" value="Genomic_DNA"/>
</dbReference>
<gene>
    <name evidence="1" type="ORF">RDB_LOCUS43151</name>
</gene>
<dbReference type="AlphaFoldDB" id="A0A8H2WZU3"/>
<dbReference type="PANTHER" id="PTHR35585">
    <property type="entry name" value="HHE DOMAIN PROTEIN (AFU_ORTHOLOGUE AFUA_4G00730)"/>
    <property type="match status" value="1"/>
</dbReference>
<evidence type="ECO:0000313" key="1">
    <source>
        <dbReference type="EMBL" id="CAE6409136.1"/>
    </source>
</evidence>
<dbReference type="PANTHER" id="PTHR35585:SF1">
    <property type="entry name" value="HHE DOMAIN PROTEIN (AFU_ORTHOLOGUE AFUA_4G00730)"/>
    <property type="match status" value="1"/>
</dbReference>
<evidence type="ECO:0008006" key="3">
    <source>
        <dbReference type="Google" id="ProtNLM"/>
    </source>
</evidence>
<name>A0A8H2WZU3_9AGAM</name>